<protein>
    <recommendedName>
        <fullName evidence="4">Methyltransferase</fullName>
        <ecNumber evidence="4">2.1.1.-</ecNumber>
    </recommendedName>
</protein>
<dbReference type="REBASE" id="27335">
    <property type="entry name" value="M.FssORF468P"/>
</dbReference>
<reference evidence="6 9" key="1">
    <citation type="submission" date="2009-10" db="EMBL/GenBank/DDBJ databases">
        <title>Complete sequence of Fibrobacter succinogenes subsp. succinogenes S85.</title>
        <authorList>
            <consortium name="US DOE Joint Genome Institute"/>
            <person name="Lucas S."/>
            <person name="Copeland A."/>
            <person name="Lapidus A."/>
            <person name="Glavina del Rio T."/>
            <person name="Tice H."/>
            <person name="Bruce D."/>
            <person name="Goodwin L."/>
            <person name="Pitluck S."/>
            <person name="Chertkov O."/>
            <person name="Detter J.C."/>
            <person name="Han C."/>
            <person name="Tapia R."/>
            <person name="Larimer F."/>
            <person name="Land M."/>
            <person name="Hauser L."/>
            <person name="Kyrpides N."/>
            <person name="Mikhailova N."/>
            <person name="Weimer P.J."/>
            <person name="Stevenson D.M."/>
            <person name="Boyum J."/>
            <person name="Brumm P.I."/>
            <person name="Mead D."/>
        </authorList>
    </citation>
    <scope>NUCLEOTIDE SEQUENCE [LARGE SCALE GENOMIC DNA]</scope>
    <source>
        <strain evidence="9">ATCC 19169 / S85</strain>
        <strain evidence="6">S85</strain>
    </source>
</reference>
<dbReference type="PRINTS" id="PR00508">
    <property type="entry name" value="S21N4MTFRASE"/>
</dbReference>
<evidence type="ECO:0000313" key="8">
    <source>
        <dbReference type="Proteomes" id="UP000000517"/>
    </source>
</evidence>
<dbReference type="GO" id="GO:0005737">
    <property type="term" value="C:cytoplasm"/>
    <property type="evidence" value="ECO:0007669"/>
    <property type="project" value="TreeGrafter"/>
</dbReference>
<organism evidence="7 8">
    <name type="scientific">Fibrobacter succinogenes (strain ATCC 19169 / S85)</name>
    <dbReference type="NCBI Taxonomy" id="59374"/>
    <lineage>
        <taxon>Bacteria</taxon>
        <taxon>Pseudomonadati</taxon>
        <taxon>Fibrobacterota</taxon>
        <taxon>Fibrobacteria</taxon>
        <taxon>Fibrobacterales</taxon>
        <taxon>Fibrobacteraceae</taxon>
        <taxon>Fibrobacter</taxon>
    </lineage>
</organism>
<dbReference type="GO" id="GO:0003677">
    <property type="term" value="F:DNA binding"/>
    <property type="evidence" value="ECO:0007669"/>
    <property type="project" value="InterPro"/>
</dbReference>
<dbReference type="InterPro" id="IPR002052">
    <property type="entry name" value="DNA_methylase_N6_adenine_CS"/>
</dbReference>
<dbReference type="PANTHER" id="PTHR13370:SF3">
    <property type="entry name" value="TRNA (GUANINE(10)-N2)-METHYLTRANSFERASE HOMOLOG"/>
    <property type="match status" value="1"/>
</dbReference>
<keyword evidence="9" id="KW-1185">Reference proteome</keyword>
<dbReference type="STRING" id="59374.FSU_0468"/>
<dbReference type="InterPro" id="IPR029063">
    <property type="entry name" value="SAM-dependent_MTases_sf"/>
</dbReference>
<dbReference type="PANTHER" id="PTHR13370">
    <property type="entry name" value="RNA METHYLASE-RELATED"/>
    <property type="match status" value="1"/>
</dbReference>
<dbReference type="KEGG" id="fsc:FSU_0468"/>
<evidence type="ECO:0000256" key="3">
    <source>
        <dbReference type="ARBA" id="ARBA00022679"/>
    </source>
</evidence>
<dbReference type="InterPro" id="IPR001091">
    <property type="entry name" value="RM_Methyltransferase"/>
</dbReference>
<keyword evidence="3 7" id="KW-0808">Transferase</keyword>
<evidence type="ECO:0000256" key="2">
    <source>
        <dbReference type="ARBA" id="ARBA00022603"/>
    </source>
</evidence>
<dbReference type="Proteomes" id="UP000000517">
    <property type="component" value="Chromosome"/>
</dbReference>
<comment type="similarity">
    <text evidence="1 4">Belongs to the N(4)/N(6)-methyltransferase family.</text>
</comment>
<reference evidence="8" key="2">
    <citation type="submission" date="2010-08" db="EMBL/GenBank/DDBJ databases">
        <title>Complete sequence of Fibrobacter succinogenes subsp. succinogenes S85.</title>
        <authorList>
            <person name="Durkin A.S."/>
            <person name="Nelson K.E."/>
            <person name="Morrison M."/>
            <person name="Forsberg C.W."/>
            <person name="Wilson D.B."/>
            <person name="Russell J.B."/>
            <person name="Cann I.K.O."/>
            <person name="Mackie R.I."/>
            <person name="White B.A."/>
        </authorList>
    </citation>
    <scope>NUCLEOTIDE SEQUENCE [LARGE SCALE GENOMIC DNA]</scope>
    <source>
        <strain evidence="8">ATCC 19169 / S85</strain>
    </source>
</reference>
<accession>C9RJ40</accession>
<gene>
    <name evidence="6" type="ordered locus">Fisuc_0069</name>
    <name evidence="7" type="ordered locus">FSU_0468</name>
</gene>
<dbReference type="REBASE" id="22203">
    <property type="entry name" value="M.Fsu85ORF69P"/>
</dbReference>
<dbReference type="EC" id="2.1.1.-" evidence="4"/>
<name>C9RJ40_FIBSS</name>
<dbReference type="OrthoDB" id="9800801at2"/>
<dbReference type="EMBL" id="CP001792">
    <property type="protein sequence ID" value="ACX73684.1"/>
    <property type="molecule type" value="Genomic_DNA"/>
</dbReference>
<dbReference type="KEGG" id="fsu:Fisuc_0069"/>
<evidence type="ECO:0000256" key="4">
    <source>
        <dbReference type="RuleBase" id="RU362026"/>
    </source>
</evidence>
<dbReference type="GO" id="GO:0009007">
    <property type="term" value="F:site-specific DNA-methyltransferase (adenine-specific) activity"/>
    <property type="evidence" value="ECO:0007669"/>
    <property type="project" value="TreeGrafter"/>
</dbReference>
<dbReference type="PROSITE" id="PS00092">
    <property type="entry name" value="N6_MTASE"/>
    <property type="match status" value="1"/>
</dbReference>
<feature type="domain" description="DNA methylase N-4/N-6" evidence="5">
    <location>
        <begin position="23"/>
        <end position="274"/>
    </location>
</feature>
<dbReference type="SUPFAM" id="SSF53335">
    <property type="entry name" value="S-adenosyl-L-methionine-dependent methyltransferases"/>
    <property type="match status" value="1"/>
</dbReference>
<dbReference type="Proteomes" id="UP000001497">
    <property type="component" value="Chromosome"/>
</dbReference>
<sequence>MCYKVFNEDCFDWMENQSENTITAIVTDPPYGVKEYTEKELVKKRAGSGGIWRIPQKFDGCTRQPVPRFSVINDDPEERKNVYLFFERWARLAKKILVPGGHIFLASTPLLSDIVGSALRSAGLEKRGEIIRSVCTLRGGDRPKNAEDEFPELSVIPKALWEPWCLYRKPLAEKTVAENLRVWKAGALRRPAIDRPFSDFIQSEKTPKIERDIVNHPSIKPQSFLRQIVRAALPLGEGIVLDPFSGSGSTLAAADYLGYDSIGVEKDTEFFRQSLHAIPKLSKLYGQTTLQI</sequence>
<keyword evidence="2 7" id="KW-0489">Methyltransferase</keyword>
<evidence type="ECO:0000313" key="7">
    <source>
        <dbReference type="EMBL" id="ADL26726.1"/>
    </source>
</evidence>
<dbReference type="GO" id="GO:0008170">
    <property type="term" value="F:N-methyltransferase activity"/>
    <property type="evidence" value="ECO:0007669"/>
    <property type="project" value="InterPro"/>
</dbReference>
<dbReference type="AlphaFoldDB" id="C9RJ40"/>
<dbReference type="RefSeq" id="WP_012819914.1">
    <property type="nucleotide sequence ID" value="NC_013410.1"/>
</dbReference>
<dbReference type="InterPro" id="IPR002941">
    <property type="entry name" value="DNA_methylase_N4/N6"/>
</dbReference>
<dbReference type="EMBL" id="CP002158">
    <property type="protein sequence ID" value="ADL26726.1"/>
    <property type="molecule type" value="Genomic_DNA"/>
</dbReference>
<evidence type="ECO:0000256" key="1">
    <source>
        <dbReference type="ARBA" id="ARBA00006594"/>
    </source>
</evidence>
<evidence type="ECO:0000259" key="5">
    <source>
        <dbReference type="Pfam" id="PF01555"/>
    </source>
</evidence>
<dbReference type="HOGENOM" id="CLU_062784_0_0_0"/>
<evidence type="ECO:0000313" key="6">
    <source>
        <dbReference type="EMBL" id="ACX73684.1"/>
    </source>
</evidence>
<proteinExistence type="inferred from homology"/>
<dbReference type="GO" id="GO:0032259">
    <property type="term" value="P:methylation"/>
    <property type="evidence" value="ECO:0007669"/>
    <property type="project" value="UniProtKB-KW"/>
</dbReference>
<evidence type="ECO:0000313" key="9">
    <source>
        <dbReference type="Proteomes" id="UP000001497"/>
    </source>
</evidence>
<dbReference type="eggNOG" id="COG0863">
    <property type="taxonomic scope" value="Bacteria"/>
</dbReference>
<reference evidence="7" key="3">
    <citation type="submission" date="2010-08" db="EMBL/GenBank/DDBJ databases">
        <authorList>
            <person name="Durkin A.S."/>
            <person name="Nelson K.E."/>
            <person name="Morrison M."/>
            <person name="Forsberg C.W."/>
            <person name="Wilson D.B."/>
            <person name="Russell J.B."/>
            <person name="Cann I.K.O."/>
            <person name="Mackie R.I."/>
            <person name="White B.A."/>
        </authorList>
    </citation>
    <scope>NUCLEOTIDE SEQUENCE</scope>
    <source>
        <strain evidence="7">S85</strain>
    </source>
</reference>
<dbReference type="Gene3D" id="3.40.50.150">
    <property type="entry name" value="Vaccinia Virus protein VP39"/>
    <property type="match status" value="1"/>
</dbReference>
<dbReference type="Pfam" id="PF01555">
    <property type="entry name" value="N6_N4_Mtase"/>
    <property type="match status" value="1"/>
</dbReference>